<comment type="caution">
    <text evidence="8">The sequence shown here is derived from an EMBL/GenBank/DDBJ whole genome shotgun (WGS) entry which is preliminary data.</text>
</comment>
<evidence type="ECO:0000259" key="7">
    <source>
        <dbReference type="Pfam" id="PF00005"/>
    </source>
</evidence>
<dbReference type="AlphaFoldDB" id="X1BP91"/>
<keyword evidence="3" id="KW-0547">Nucleotide-binding</keyword>
<evidence type="ECO:0000256" key="2">
    <source>
        <dbReference type="ARBA" id="ARBA00022475"/>
    </source>
</evidence>
<protein>
    <recommendedName>
        <fullName evidence="7">ABC transporter domain-containing protein</fullName>
    </recommendedName>
</protein>
<evidence type="ECO:0000256" key="1">
    <source>
        <dbReference type="ARBA" id="ARBA00022448"/>
    </source>
</evidence>
<dbReference type="GO" id="GO:0005524">
    <property type="term" value="F:ATP binding"/>
    <property type="evidence" value="ECO:0007669"/>
    <property type="project" value="UniProtKB-KW"/>
</dbReference>
<dbReference type="InterPro" id="IPR050107">
    <property type="entry name" value="ABC_carbohydrate_import_ATPase"/>
</dbReference>
<feature type="non-terminal residue" evidence="8">
    <location>
        <position position="312"/>
    </location>
</feature>
<keyword evidence="1" id="KW-0813">Transport</keyword>
<organism evidence="8">
    <name type="scientific">marine sediment metagenome</name>
    <dbReference type="NCBI Taxonomy" id="412755"/>
    <lineage>
        <taxon>unclassified sequences</taxon>
        <taxon>metagenomes</taxon>
        <taxon>ecological metagenomes</taxon>
    </lineage>
</organism>
<dbReference type="InterPro" id="IPR003439">
    <property type="entry name" value="ABC_transporter-like_ATP-bd"/>
</dbReference>
<feature type="non-terminal residue" evidence="8">
    <location>
        <position position="1"/>
    </location>
</feature>
<keyword evidence="4" id="KW-0067">ATP-binding</keyword>
<dbReference type="SUPFAM" id="SSF52540">
    <property type="entry name" value="P-loop containing nucleoside triphosphate hydrolases"/>
    <property type="match status" value="2"/>
</dbReference>
<accession>X1BP91</accession>
<gene>
    <name evidence="8" type="ORF">S01H4_29785</name>
</gene>
<sequence>VAENLFIPFRKSGFEDTFVNMRKLYRAAIPWLKKFNINVDPNNLVKNISISNQQLLQVARAFVNKYFKIIILDEPTTSLTMSGTTCLFDAIRKLKTEDKAIIFISHKLNEVFDICDEITVLRNGEKVGYSRIKDINRRWVITKMSARDINEENTFRPKKRKKEDIILEVNRLSGLGFSNISFNLHKGEILGFSGLVGAGRSEIMQTIFGLLPVKSGNVKFEGKPWKFGNTNFSIRMGLFYLPEERKRQGILPLLSVQHNIGIALIDKILNGVVISSPKERNLVEKVIYSYDIKTPTIKRQIIYLSGGNQQKV</sequence>
<name>X1BP91_9ZZZZ</name>
<dbReference type="Gene3D" id="3.40.50.300">
    <property type="entry name" value="P-loop containing nucleotide triphosphate hydrolases"/>
    <property type="match status" value="2"/>
</dbReference>
<feature type="domain" description="ABC transporter" evidence="7">
    <location>
        <begin position="178"/>
        <end position="312"/>
    </location>
</feature>
<dbReference type="PANTHER" id="PTHR43790">
    <property type="entry name" value="CARBOHYDRATE TRANSPORT ATP-BINDING PROTEIN MG119-RELATED"/>
    <property type="match status" value="1"/>
</dbReference>
<evidence type="ECO:0000313" key="8">
    <source>
        <dbReference type="EMBL" id="GAG82982.1"/>
    </source>
</evidence>
<evidence type="ECO:0000256" key="5">
    <source>
        <dbReference type="ARBA" id="ARBA00022967"/>
    </source>
</evidence>
<keyword evidence="5" id="KW-1278">Translocase</keyword>
<keyword evidence="6" id="KW-0472">Membrane</keyword>
<evidence type="ECO:0000256" key="4">
    <source>
        <dbReference type="ARBA" id="ARBA00022840"/>
    </source>
</evidence>
<dbReference type="EMBL" id="BART01015323">
    <property type="protein sequence ID" value="GAG82982.1"/>
    <property type="molecule type" value="Genomic_DNA"/>
</dbReference>
<proteinExistence type="predicted"/>
<dbReference type="Pfam" id="PF00005">
    <property type="entry name" value="ABC_tran"/>
    <property type="match status" value="1"/>
</dbReference>
<keyword evidence="2" id="KW-1003">Cell membrane</keyword>
<dbReference type="PANTHER" id="PTHR43790:SF3">
    <property type="entry name" value="D-ALLOSE IMPORT ATP-BINDING PROTEIN ALSA-RELATED"/>
    <property type="match status" value="1"/>
</dbReference>
<reference evidence="8" key="1">
    <citation type="journal article" date="2014" name="Front. Microbiol.">
        <title>High frequency of phylogenetically diverse reductive dehalogenase-homologous genes in deep subseafloor sedimentary metagenomes.</title>
        <authorList>
            <person name="Kawai M."/>
            <person name="Futagami T."/>
            <person name="Toyoda A."/>
            <person name="Takaki Y."/>
            <person name="Nishi S."/>
            <person name="Hori S."/>
            <person name="Arai W."/>
            <person name="Tsubouchi T."/>
            <person name="Morono Y."/>
            <person name="Uchiyama I."/>
            <person name="Ito T."/>
            <person name="Fujiyama A."/>
            <person name="Inagaki F."/>
            <person name="Takami H."/>
        </authorList>
    </citation>
    <scope>NUCLEOTIDE SEQUENCE</scope>
    <source>
        <strain evidence="8">Expedition CK06-06</strain>
    </source>
</reference>
<dbReference type="GO" id="GO:0016887">
    <property type="term" value="F:ATP hydrolysis activity"/>
    <property type="evidence" value="ECO:0007669"/>
    <property type="project" value="InterPro"/>
</dbReference>
<evidence type="ECO:0000256" key="3">
    <source>
        <dbReference type="ARBA" id="ARBA00022741"/>
    </source>
</evidence>
<evidence type="ECO:0000256" key="6">
    <source>
        <dbReference type="ARBA" id="ARBA00023136"/>
    </source>
</evidence>
<dbReference type="InterPro" id="IPR027417">
    <property type="entry name" value="P-loop_NTPase"/>
</dbReference>